<protein>
    <submittedName>
        <fullName evidence="2">Uncharacterized protein</fullName>
    </submittedName>
</protein>
<reference evidence="2 3" key="1">
    <citation type="submission" date="2021-12" db="EMBL/GenBank/DDBJ databases">
        <title>Siccirubricoccus leaddurans sp. nov., a high concentration Zn2+ tolerance bacterium.</title>
        <authorList>
            <person name="Cao Y."/>
        </authorList>
    </citation>
    <scope>NUCLEOTIDE SEQUENCE [LARGE SCALE GENOMIC DNA]</scope>
    <source>
        <strain evidence="2 3">KC 17139</strain>
    </source>
</reference>
<evidence type="ECO:0000256" key="1">
    <source>
        <dbReference type="SAM" id="MobiDB-lite"/>
    </source>
</evidence>
<dbReference type="RefSeq" id="WP_252954865.1">
    <property type="nucleotide sequence ID" value="NZ_JAFIRR010000122.1"/>
</dbReference>
<accession>A0ABT1D8H1</accession>
<comment type="caution">
    <text evidence="2">The sequence shown here is derived from an EMBL/GenBank/DDBJ whole genome shotgun (WGS) entry which is preliminary data.</text>
</comment>
<organism evidence="2 3">
    <name type="scientific">Siccirubricoccus soli</name>
    <dbReference type="NCBI Taxonomy" id="2899147"/>
    <lineage>
        <taxon>Bacteria</taxon>
        <taxon>Pseudomonadati</taxon>
        <taxon>Pseudomonadota</taxon>
        <taxon>Alphaproteobacteria</taxon>
        <taxon>Acetobacterales</taxon>
        <taxon>Roseomonadaceae</taxon>
        <taxon>Siccirubricoccus</taxon>
    </lineage>
</organism>
<keyword evidence="3" id="KW-1185">Reference proteome</keyword>
<sequence>MATERKGSGETGWTPEEKTPDPAGRGGSGKAAGEAEPKGRPTGEREKTETAADRVEQDQPRRR</sequence>
<dbReference type="Proteomes" id="UP001523392">
    <property type="component" value="Unassembled WGS sequence"/>
</dbReference>
<feature type="region of interest" description="Disordered" evidence="1">
    <location>
        <begin position="1"/>
        <end position="63"/>
    </location>
</feature>
<evidence type="ECO:0000313" key="3">
    <source>
        <dbReference type="Proteomes" id="UP001523392"/>
    </source>
</evidence>
<gene>
    <name evidence="2" type="ORF">JYK14_19000</name>
</gene>
<name>A0ABT1D8H1_9PROT</name>
<proteinExistence type="predicted"/>
<feature type="compositionally biased region" description="Basic and acidic residues" evidence="1">
    <location>
        <begin position="33"/>
        <end position="63"/>
    </location>
</feature>
<evidence type="ECO:0000313" key="2">
    <source>
        <dbReference type="EMBL" id="MCO6418236.1"/>
    </source>
</evidence>
<dbReference type="EMBL" id="JAFIRR010000122">
    <property type="protein sequence ID" value="MCO6418236.1"/>
    <property type="molecule type" value="Genomic_DNA"/>
</dbReference>